<dbReference type="Proteomes" id="UP001064879">
    <property type="component" value="Chromosome"/>
</dbReference>
<feature type="transmembrane region" description="Helical" evidence="2">
    <location>
        <begin position="161"/>
        <end position="182"/>
    </location>
</feature>
<feature type="compositionally biased region" description="Gly residues" evidence="1">
    <location>
        <begin position="14"/>
        <end position="24"/>
    </location>
</feature>
<dbReference type="PANTHER" id="PTHR34980:SF2">
    <property type="entry name" value="INNER MEMBRANE PROTEIN YHAH-RELATED"/>
    <property type="match status" value="1"/>
</dbReference>
<dbReference type="PANTHER" id="PTHR34980">
    <property type="entry name" value="INNER MEMBRANE PROTEIN-RELATED-RELATED"/>
    <property type="match status" value="1"/>
</dbReference>
<dbReference type="EMBL" id="CP093443">
    <property type="protein sequence ID" value="UVI35702.1"/>
    <property type="molecule type" value="Genomic_DNA"/>
</dbReference>
<keyword evidence="4" id="KW-1185">Reference proteome</keyword>
<keyword evidence="2" id="KW-0472">Membrane</keyword>
<proteinExistence type="predicted"/>
<accession>A0ABY5SMB2</accession>
<dbReference type="InterPro" id="IPR008523">
    <property type="entry name" value="DUF805"/>
</dbReference>
<feature type="transmembrane region" description="Helical" evidence="2">
    <location>
        <begin position="81"/>
        <end position="105"/>
    </location>
</feature>
<feature type="region of interest" description="Disordered" evidence="1">
    <location>
        <begin position="1"/>
        <end position="24"/>
    </location>
</feature>
<keyword evidence="2" id="KW-1133">Transmembrane helix</keyword>
<gene>
    <name evidence="3" type="ORF">L1F31_16530</name>
</gene>
<dbReference type="RefSeq" id="WP_265418328.1">
    <property type="nucleotide sequence ID" value="NZ_CP093443.1"/>
</dbReference>
<evidence type="ECO:0000256" key="1">
    <source>
        <dbReference type="SAM" id="MobiDB-lite"/>
    </source>
</evidence>
<organism evidence="3 4">
    <name type="scientific">Brevibacterium spongiae</name>
    <dbReference type="NCBI Taxonomy" id="2909672"/>
    <lineage>
        <taxon>Bacteria</taxon>
        <taxon>Bacillati</taxon>
        <taxon>Actinomycetota</taxon>
        <taxon>Actinomycetes</taxon>
        <taxon>Micrococcales</taxon>
        <taxon>Brevibacteriaceae</taxon>
        <taxon>Brevibacterium</taxon>
    </lineage>
</organism>
<feature type="transmembrane region" description="Helical" evidence="2">
    <location>
        <begin position="125"/>
        <end position="149"/>
    </location>
</feature>
<keyword evidence="2" id="KW-0812">Transmembrane</keyword>
<evidence type="ECO:0000256" key="2">
    <source>
        <dbReference type="SAM" id="Phobius"/>
    </source>
</evidence>
<name>A0ABY5SMB2_9MICO</name>
<protein>
    <submittedName>
        <fullName evidence="3">DUF805 domain-containing protein</fullName>
    </submittedName>
</protein>
<evidence type="ECO:0000313" key="3">
    <source>
        <dbReference type="EMBL" id="UVI35702.1"/>
    </source>
</evidence>
<dbReference type="Pfam" id="PF05656">
    <property type="entry name" value="DUF805"/>
    <property type="match status" value="1"/>
</dbReference>
<sequence>MSYDANAAYNSGSGAPGQGAPGAGMPGGQGYGGQGFGGAPRGAATPDDLSLPLYGAKFGQAVKRFFKNYVKFSGRASRSEFWWATLFCVLIALVPYILFIIGAVMMAVSASADPYGGGAPSGGGAALMGIGGVLLGLIFLATLVPSISVSWRRLHDAGFSGLFYLLTLTSIGAIVVIVMTIMPPKPEGQRYDN</sequence>
<reference evidence="3" key="1">
    <citation type="submission" date="2022-03" db="EMBL/GenBank/DDBJ databases">
        <title>Brevibacterium spongiae sp. nov., isolated from marine sponge.</title>
        <authorList>
            <person name="Li Z."/>
            <person name="Zhang M."/>
        </authorList>
    </citation>
    <scope>NUCLEOTIDE SEQUENCE</scope>
    <source>
        <strain evidence="3">WHS-Z9</strain>
    </source>
</reference>
<evidence type="ECO:0000313" key="4">
    <source>
        <dbReference type="Proteomes" id="UP001064879"/>
    </source>
</evidence>